<dbReference type="Proteomes" id="UP000809910">
    <property type="component" value="Unassembled WGS sequence"/>
</dbReference>
<keyword evidence="2" id="KW-1185">Reference proteome</keyword>
<proteinExistence type="predicted"/>
<evidence type="ECO:0000313" key="2">
    <source>
        <dbReference type="Proteomes" id="UP000809910"/>
    </source>
</evidence>
<gene>
    <name evidence="1" type="ORF">I5282_02130</name>
</gene>
<protein>
    <submittedName>
        <fullName evidence="1">HlyD family efflux transporter periplasmic adaptor subunit</fullName>
    </submittedName>
</protein>
<dbReference type="PANTHER" id="PTHR30438">
    <property type="entry name" value="36 KDA ANTIGEN-RELATED"/>
    <property type="match status" value="1"/>
</dbReference>
<dbReference type="RefSeq" id="WP_203110032.1">
    <property type="nucleotide sequence ID" value="NZ_JADOBG010000012.1"/>
</dbReference>
<dbReference type="EMBL" id="JADWVN010000004">
    <property type="protein sequence ID" value="MBL7525369.1"/>
    <property type="molecule type" value="Genomic_DNA"/>
</dbReference>
<evidence type="ECO:0000313" key="1">
    <source>
        <dbReference type="EMBL" id="MBL7525369.1"/>
    </source>
</evidence>
<accession>A0ABS1W7R2</accession>
<dbReference type="Gene3D" id="2.40.50.100">
    <property type="match status" value="1"/>
</dbReference>
<dbReference type="InterPro" id="IPR011053">
    <property type="entry name" value="Single_hybrid_motif"/>
</dbReference>
<sequence length="194" mass="22224">MTHRRIWIASFILFFCPLLSSCKQQKPPYQTTGYVESTLFFVSSPTGGQLKKLFVHEGDSLSKSESILSIEDQKPIKAPATATVHEIFYQIDEFVPPNHPIVSLLLPSQMRIIFYVPEAHLNKIKLGKQVSVIIKNQKYPVKITYIANQAEYTPDVLFSEENNHKLIYKVKADVRTSKLRNELKIGQPVEVDYE</sequence>
<dbReference type="PROSITE" id="PS51257">
    <property type="entry name" value="PROKAR_LIPOPROTEIN"/>
    <property type="match status" value="1"/>
</dbReference>
<organism evidence="1 2">
    <name type="scientific">Legionella bononiensis</name>
    <dbReference type="NCBI Taxonomy" id="2793102"/>
    <lineage>
        <taxon>Bacteria</taxon>
        <taxon>Pseudomonadati</taxon>
        <taxon>Pseudomonadota</taxon>
        <taxon>Gammaproteobacteria</taxon>
        <taxon>Legionellales</taxon>
        <taxon>Legionellaceae</taxon>
        <taxon>Legionella</taxon>
    </lineage>
</organism>
<dbReference type="PANTHER" id="PTHR30438:SF2">
    <property type="entry name" value="MEMBRANE PROTEIN"/>
    <property type="match status" value="1"/>
</dbReference>
<dbReference type="Gene3D" id="2.40.30.170">
    <property type="match status" value="1"/>
</dbReference>
<name>A0ABS1W7R2_9GAMM</name>
<comment type="caution">
    <text evidence="1">The sequence shown here is derived from an EMBL/GenBank/DDBJ whole genome shotgun (WGS) entry which is preliminary data.</text>
</comment>
<reference evidence="1 2" key="1">
    <citation type="submission" date="2020-12" db="EMBL/GenBank/DDBJ databases">
        <title>WGS of Legionella: environmental sample.</title>
        <authorList>
            <person name="Cristino S."/>
            <person name="Girolamini L."/>
            <person name="Salaris S."/>
            <person name="Pascale M.R."/>
            <person name="Mazzotta M."/>
            <person name="Orsini M."/>
            <person name="Grottola A."/>
        </authorList>
    </citation>
    <scope>NUCLEOTIDE SEQUENCE [LARGE SCALE GENOMIC DNA]</scope>
    <source>
        <strain evidence="1 2">30cs62</strain>
    </source>
</reference>
<dbReference type="SUPFAM" id="SSF51230">
    <property type="entry name" value="Single hybrid motif"/>
    <property type="match status" value="1"/>
</dbReference>